<feature type="compositionally biased region" description="Pro residues" evidence="2">
    <location>
        <begin position="11"/>
        <end position="21"/>
    </location>
</feature>
<dbReference type="AlphaFoldDB" id="A0A9K3J0H1"/>
<evidence type="ECO:0000256" key="1">
    <source>
        <dbReference type="ARBA" id="ARBA00010016"/>
    </source>
</evidence>
<feature type="region of interest" description="Disordered" evidence="2">
    <location>
        <begin position="121"/>
        <end position="144"/>
    </location>
</feature>
<feature type="region of interest" description="Disordered" evidence="2">
    <location>
        <begin position="1"/>
        <end position="54"/>
    </location>
</feature>
<dbReference type="Pfam" id="PF04484">
    <property type="entry name" value="QWRF"/>
    <property type="match status" value="1"/>
</dbReference>
<dbReference type="Gramene" id="mRNA:HanXRQr2_Chr05g0222361">
    <property type="protein sequence ID" value="mRNA:HanXRQr2_Chr05g0222361"/>
    <property type="gene ID" value="HanXRQr2_Chr05g0222361"/>
</dbReference>
<dbReference type="GO" id="GO:0051225">
    <property type="term" value="P:spindle assembly"/>
    <property type="evidence" value="ECO:0000318"/>
    <property type="project" value="GO_Central"/>
</dbReference>
<feature type="region of interest" description="Disordered" evidence="2">
    <location>
        <begin position="216"/>
        <end position="243"/>
    </location>
</feature>
<organism evidence="3 4">
    <name type="scientific">Helianthus annuus</name>
    <name type="common">Common sunflower</name>
    <dbReference type="NCBI Taxonomy" id="4232"/>
    <lineage>
        <taxon>Eukaryota</taxon>
        <taxon>Viridiplantae</taxon>
        <taxon>Streptophyta</taxon>
        <taxon>Embryophyta</taxon>
        <taxon>Tracheophyta</taxon>
        <taxon>Spermatophyta</taxon>
        <taxon>Magnoliopsida</taxon>
        <taxon>eudicotyledons</taxon>
        <taxon>Gunneridae</taxon>
        <taxon>Pentapetalae</taxon>
        <taxon>asterids</taxon>
        <taxon>campanulids</taxon>
        <taxon>Asterales</taxon>
        <taxon>Asteraceae</taxon>
        <taxon>Asteroideae</taxon>
        <taxon>Heliantheae alliance</taxon>
        <taxon>Heliantheae</taxon>
        <taxon>Helianthus</taxon>
    </lineage>
</organism>
<feature type="region of interest" description="Disordered" evidence="2">
    <location>
        <begin position="68"/>
        <end position="89"/>
    </location>
</feature>
<sequence length="546" mass="60022">MVADLSSTPTTPKPKVLPPASAPAKPKRVPLVVSDNNNNGGSLQRRPKPKNVTSRYLSYSNSVTTATKRFPSLSPATNRRDQSVEMSTSAKMLTKTSARSLSVSFQGESFALPVSKVGKPATNGLKTGTPERKKAPSTVTTGRSRRESFMTMSVDFTGEKPELSKSETAGEVRVLQKSITAETKLGHNKPETVRECDNPKLTRSITAEMNLEHNKPEIVPDFDNSDHTDSDPESISSGSTVGHVRGGPRAIVVPARFWQETINLLRRVQPQPQRKPVPVSSPPPLLKNNKMSYGYKVLHDGAKVAPRGSSLLKNDSLGNTVSILSFCADAKRGKVGEKKLLDAHVLRVLHNKHMQWRFANAKVDAAMVVQRAAAQKTLYNAWVTISKLWHSVISKRLQLQQLKHNLKLHSLLKKQMLHLDNWDITERDYSISLADAIMALESSSLCLPVISGAKADVQNLKDAICSAVDVMQDMAVSIYSLVTKVENVNFMASELANAMKTECSLLDQCKDLLSTLTLLEDCSLRAHALQLMPVATMTQRPEMMPF</sequence>
<gene>
    <name evidence="3" type="ORF">HanXRQr2_Chr05g0222361</name>
</gene>
<dbReference type="InterPro" id="IPR007573">
    <property type="entry name" value="QWRF"/>
</dbReference>
<reference evidence="3" key="1">
    <citation type="journal article" date="2017" name="Nature">
        <title>The sunflower genome provides insights into oil metabolism, flowering and Asterid evolution.</title>
        <authorList>
            <person name="Badouin H."/>
            <person name="Gouzy J."/>
            <person name="Grassa C.J."/>
            <person name="Murat F."/>
            <person name="Staton S.E."/>
            <person name="Cottret L."/>
            <person name="Lelandais-Briere C."/>
            <person name="Owens G.L."/>
            <person name="Carrere S."/>
            <person name="Mayjonade B."/>
            <person name="Legrand L."/>
            <person name="Gill N."/>
            <person name="Kane N.C."/>
            <person name="Bowers J.E."/>
            <person name="Hubner S."/>
            <person name="Bellec A."/>
            <person name="Berard A."/>
            <person name="Berges H."/>
            <person name="Blanchet N."/>
            <person name="Boniface M.C."/>
            <person name="Brunel D."/>
            <person name="Catrice O."/>
            <person name="Chaidir N."/>
            <person name="Claudel C."/>
            <person name="Donnadieu C."/>
            <person name="Faraut T."/>
            <person name="Fievet G."/>
            <person name="Helmstetter N."/>
            <person name="King M."/>
            <person name="Knapp S.J."/>
            <person name="Lai Z."/>
            <person name="Le Paslier M.C."/>
            <person name="Lippi Y."/>
            <person name="Lorenzon L."/>
            <person name="Mandel J.R."/>
            <person name="Marage G."/>
            <person name="Marchand G."/>
            <person name="Marquand E."/>
            <person name="Bret-Mestries E."/>
            <person name="Morien E."/>
            <person name="Nambeesan S."/>
            <person name="Nguyen T."/>
            <person name="Pegot-Espagnet P."/>
            <person name="Pouilly N."/>
            <person name="Raftis F."/>
            <person name="Sallet E."/>
            <person name="Schiex T."/>
            <person name="Thomas J."/>
            <person name="Vandecasteele C."/>
            <person name="Vares D."/>
            <person name="Vear F."/>
            <person name="Vautrin S."/>
            <person name="Crespi M."/>
            <person name="Mangin B."/>
            <person name="Burke J.M."/>
            <person name="Salse J."/>
            <person name="Munos S."/>
            <person name="Vincourt P."/>
            <person name="Rieseberg L.H."/>
            <person name="Langlade N.B."/>
        </authorList>
    </citation>
    <scope>NUCLEOTIDE SEQUENCE</scope>
    <source>
        <tissue evidence="3">Leaves</tissue>
    </source>
</reference>
<evidence type="ECO:0000313" key="4">
    <source>
        <dbReference type="Proteomes" id="UP000215914"/>
    </source>
</evidence>
<name>A0A9K3J0H1_HELAN</name>
<comment type="caution">
    <text evidence="3">The sequence shown here is derived from an EMBL/GenBank/DDBJ whole genome shotgun (WGS) entry which is preliminary data.</text>
</comment>
<reference evidence="3" key="2">
    <citation type="submission" date="2020-06" db="EMBL/GenBank/DDBJ databases">
        <title>Helianthus annuus Genome sequencing and assembly Release 2.</title>
        <authorList>
            <person name="Gouzy J."/>
            <person name="Langlade N."/>
            <person name="Munos S."/>
        </authorList>
    </citation>
    <scope>NUCLEOTIDE SEQUENCE</scope>
    <source>
        <tissue evidence="3">Leaves</tissue>
    </source>
</reference>
<dbReference type="PANTHER" id="PTHR31807:SF46">
    <property type="entry name" value="QWRF FAMILY-RELATED"/>
    <property type="match status" value="1"/>
</dbReference>
<dbReference type="Proteomes" id="UP000215914">
    <property type="component" value="Unassembled WGS sequence"/>
</dbReference>
<dbReference type="GO" id="GO:0008017">
    <property type="term" value="F:microtubule binding"/>
    <property type="evidence" value="ECO:0000318"/>
    <property type="project" value="GO_Central"/>
</dbReference>
<proteinExistence type="inferred from homology"/>
<keyword evidence="4" id="KW-1185">Reference proteome</keyword>
<accession>A0A9K3J0H1</accession>
<protein>
    <submittedName>
        <fullName evidence="3">QWRF family protein</fullName>
    </submittedName>
</protein>
<dbReference type="EMBL" id="MNCJ02000320">
    <property type="protein sequence ID" value="KAF5806518.1"/>
    <property type="molecule type" value="Genomic_DNA"/>
</dbReference>
<comment type="similarity">
    <text evidence="1">Belongs to the QWRF family.</text>
</comment>
<dbReference type="PANTHER" id="PTHR31807">
    <property type="entry name" value="AUGMIN FAMILY MEMBER"/>
    <property type="match status" value="1"/>
</dbReference>
<evidence type="ECO:0000313" key="3">
    <source>
        <dbReference type="EMBL" id="KAF5806518.1"/>
    </source>
</evidence>
<dbReference type="GO" id="GO:0005737">
    <property type="term" value="C:cytoplasm"/>
    <property type="evidence" value="ECO:0000318"/>
    <property type="project" value="GO_Central"/>
</dbReference>
<evidence type="ECO:0000256" key="2">
    <source>
        <dbReference type="SAM" id="MobiDB-lite"/>
    </source>
</evidence>
<feature type="compositionally biased region" description="Basic and acidic residues" evidence="2">
    <location>
        <begin position="216"/>
        <end position="230"/>
    </location>
</feature>
<dbReference type="GO" id="GO:0005880">
    <property type="term" value="C:nuclear microtubule"/>
    <property type="evidence" value="ECO:0000318"/>
    <property type="project" value="GO_Central"/>
</dbReference>
<feature type="compositionally biased region" description="Low complexity" evidence="2">
    <location>
        <begin position="1"/>
        <end position="10"/>
    </location>
</feature>